<accession>A0A3G4ZNI6</accession>
<reference evidence="1" key="1">
    <citation type="submission" date="2018-10" db="EMBL/GenBank/DDBJ databases">
        <title>Hidden diversity of soil giant viruses.</title>
        <authorList>
            <person name="Schulz F."/>
            <person name="Alteio L."/>
            <person name="Goudeau D."/>
            <person name="Ryan E.M."/>
            <person name="Malmstrom R.R."/>
            <person name="Blanchard J."/>
            <person name="Woyke T."/>
        </authorList>
    </citation>
    <scope>NUCLEOTIDE SEQUENCE</scope>
    <source>
        <strain evidence="1">TEV1</strain>
    </source>
</reference>
<dbReference type="EMBL" id="MK071984">
    <property type="protein sequence ID" value="AYV76435.1"/>
    <property type="molecule type" value="Genomic_DNA"/>
</dbReference>
<evidence type="ECO:0000313" key="1">
    <source>
        <dbReference type="EMBL" id="AYV76435.1"/>
    </source>
</evidence>
<protein>
    <submittedName>
        <fullName evidence="1">Uncharacterized protein</fullName>
    </submittedName>
</protein>
<organism evidence="1">
    <name type="scientific">Terrestrivirus sp</name>
    <dbReference type="NCBI Taxonomy" id="2487775"/>
    <lineage>
        <taxon>Viruses</taxon>
        <taxon>Varidnaviria</taxon>
        <taxon>Bamfordvirae</taxon>
        <taxon>Nucleocytoviricota</taxon>
        <taxon>Megaviricetes</taxon>
        <taxon>Imitervirales</taxon>
        <taxon>Mimiviridae</taxon>
        <taxon>Klosneuvirinae</taxon>
    </lineage>
</organism>
<name>A0A3G4ZNI6_9VIRU</name>
<proteinExistence type="predicted"/>
<gene>
    <name evidence="1" type="ORF">Terrestrivirus6_61</name>
</gene>
<sequence length="48" mass="5465">MVYITNNVKKNVIAVLEQNIIPEIQPKIYAKSGIDISVLEFDHILILL</sequence>